<gene>
    <name evidence="1" type="ORF">LOY88_003075</name>
</gene>
<sequence>MSKLFVGGLAWHTTDDTLREGFSKYGNIEEAIVVKDRDTNRSRGFGFVRFSNESEADAAMNAMSNQEFDGRIIRVDKAADRQPGQRNEGFGRSNYNRFDNGGAGGYNRGGYGGGNNGGGYEQRQGGGGGSVKAGAVATNRTGPTRTKVDLMLERRVKSDDEASKKNSASPIPPTPTSKTIMEKA</sequence>
<evidence type="ECO:0000313" key="1">
    <source>
        <dbReference type="EMBL" id="KAI2387585.1"/>
    </source>
</evidence>
<reference evidence="1" key="1">
    <citation type="journal article" date="2022" name="bioRxiv">
        <title>Population genetic analysis of Ophidiomyces ophidiicola, the causative agent of snake fungal disease, indicates recent introductions to the USA.</title>
        <authorList>
            <person name="Ladner J.T."/>
            <person name="Palmer J.M."/>
            <person name="Ettinger C.L."/>
            <person name="Stajich J.E."/>
            <person name="Farrell T.M."/>
            <person name="Glorioso B.M."/>
            <person name="Lawson B."/>
            <person name="Price S.J."/>
            <person name="Stengle A.G."/>
            <person name="Grear D.A."/>
            <person name="Lorch J.M."/>
        </authorList>
    </citation>
    <scope>NUCLEOTIDE SEQUENCE</scope>
    <source>
        <strain evidence="1">NWHC 24266-5</strain>
    </source>
</reference>
<comment type="caution">
    <text evidence="1">The sequence shown here is derived from an EMBL/GenBank/DDBJ whole genome shotgun (WGS) entry which is preliminary data.</text>
</comment>
<dbReference type="EMBL" id="JALBCA010000038">
    <property type="protein sequence ID" value="KAI2387585.1"/>
    <property type="molecule type" value="Genomic_DNA"/>
</dbReference>
<name>A0ACB8UXK7_9EURO</name>
<accession>A0ACB8UXK7</accession>
<protein>
    <submittedName>
        <fullName evidence="1">Uncharacterized protein</fullName>
    </submittedName>
</protein>
<proteinExistence type="predicted"/>
<organism evidence="1">
    <name type="scientific">Ophidiomyces ophidiicola</name>
    <dbReference type="NCBI Taxonomy" id="1387563"/>
    <lineage>
        <taxon>Eukaryota</taxon>
        <taxon>Fungi</taxon>
        <taxon>Dikarya</taxon>
        <taxon>Ascomycota</taxon>
        <taxon>Pezizomycotina</taxon>
        <taxon>Eurotiomycetes</taxon>
        <taxon>Eurotiomycetidae</taxon>
        <taxon>Onygenales</taxon>
        <taxon>Onygenaceae</taxon>
        <taxon>Ophidiomyces</taxon>
    </lineage>
</organism>